<feature type="signal peptide" evidence="1">
    <location>
        <begin position="1"/>
        <end position="19"/>
    </location>
</feature>
<reference evidence="2" key="1">
    <citation type="submission" date="2023-07" db="EMBL/GenBank/DDBJ databases">
        <title>Genome content predicts the carbon catabolic preferences of heterotrophic bacteria.</title>
        <authorList>
            <person name="Gralka M."/>
        </authorList>
    </citation>
    <scope>NUCLEOTIDE SEQUENCE</scope>
    <source>
        <strain evidence="2">I3M17_2</strain>
    </source>
</reference>
<organism evidence="2 3">
    <name type="scientific">Saccharophagus degradans</name>
    <dbReference type="NCBI Taxonomy" id="86304"/>
    <lineage>
        <taxon>Bacteria</taxon>
        <taxon>Pseudomonadati</taxon>
        <taxon>Pseudomonadota</taxon>
        <taxon>Gammaproteobacteria</taxon>
        <taxon>Cellvibrionales</taxon>
        <taxon>Cellvibrionaceae</taxon>
        <taxon>Saccharophagus</taxon>
    </lineage>
</organism>
<accession>A0AAW7X5N1</accession>
<sequence>MTKISTVLATLLLSFILVACGDDNKNKGSNTNNNLLVQPTACPDLNDSSYRSDTLHSGDFIPSSVKQHWYLTFENNQALFIESDFVIFADVTCEAGITTLDFSDKNVELKINEDATQLSGVIWGEDEVTFTRTATEPSNACQNIHTHIKNSAFVDTVFSSLSTEQQAVSEPDLALIFDPIQKVHIRQDGESQLGIFDCSAGVLHLHYNQNDTSPESIELNEDGSITVIRPDGDIQLVSQSSYHPNCANESEGVATCVATEKIAPCDSADSCPGYISTPSTSCAAITGTNELLWFGDECNLYGGTEVVTFFQPCEQTISKVCAKTGTDRYITFNNACAAKHAFSSVAFNDECGELNHTLSLNNSVPVRLLEDETPPDNVNDQIIINSAELVGDELTVTLQQSMCREQQIDLYISVYFLETIPPRATWYWKPQNAGVCSNIIQTTYTYDLLPLKHYTQTHYPSIEVVSLGALGDYVITD</sequence>
<evidence type="ECO:0000256" key="1">
    <source>
        <dbReference type="SAM" id="SignalP"/>
    </source>
</evidence>
<gene>
    <name evidence="2" type="ORF">Q4521_11755</name>
</gene>
<protein>
    <recommendedName>
        <fullName evidence="4">Kazal-like domain-containing protein</fullName>
    </recommendedName>
</protein>
<dbReference type="EMBL" id="JAUOPB010000008">
    <property type="protein sequence ID" value="MDO6423150.1"/>
    <property type="molecule type" value="Genomic_DNA"/>
</dbReference>
<dbReference type="Proteomes" id="UP001169760">
    <property type="component" value="Unassembled WGS sequence"/>
</dbReference>
<dbReference type="RefSeq" id="WP_303492911.1">
    <property type="nucleotide sequence ID" value="NZ_JAUOPB010000008.1"/>
</dbReference>
<dbReference type="PROSITE" id="PS51257">
    <property type="entry name" value="PROKAR_LIPOPROTEIN"/>
    <property type="match status" value="1"/>
</dbReference>
<evidence type="ECO:0008006" key="4">
    <source>
        <dbReference type="Google" id="ProtNLM"/>
    </source>
</evidence>
<name>A0AAW7X5N1_9GAMM</name>
<feature type="chain" id="PRO_5043745587" description="Kazal-like domain-containing protein" evidence="1">
    <location>
        <begin position="20"/>
        <end position="477"/>
    </location>
</feature>
<keyword evidence="1" id="KW-0732">Signal</keyword>
<dbReference type="AlphaFoldDB" id="A0AAW7X5N1"/>
<comment type="caution">
    <text evidence="2">The sequence shown here is derived from an EMBL/GenBank/DDBJ whole genome shotgun (WGS) entry which is preliminary data.</text>
</comment>
<evidence type="ECO:0000313" key="3">
    <source>
        <dbReference type="Proteomes" id="UP001169760"/>
    </source>
</evidence>
<proteinExistence type="predicted"/>
<evidence type="ECO:0000313" key="2">
    <source>
        <dbReference type="EMBL" id="MDO6423150.1"/>
    </source>
</evidence>